<evidence type="ECO:0000313" key="1">
    <source>
        <dbReference type="EMBL" id="MEE4024441.1"/>
    </source>
</evidence>
<gene>
    <name evidence="1" type="ORF">V1Y59_15250</name>
</gene>
<dbReference type="EMBL" id="JAZDUE010000012">
    <property type="protein sequence ID" value="MEE4024441.1"/>
    <property type="molecule type" value="Genomic_DNA"/>
</dbReference>
<keyword evidence="2" id="KW-1185">Reference proteome</keyword>
<sequence>MPTKPTTKQWKDLNAELIPQVAEWLDRHDSALTDKGRKFALRATQKANLAGGAGTRTLFEPVLLVATATEPTDVDDLFAVCDRIPFTGDYFQWDYVRATYAAAYRIFTRRGDPERAQHPLQMLSFPENGEQLADPFASGLQAIVNRANGSVLGRSADYPRPATTTPALQHLLGAVREWNIMWSYGISPDWTRDKIDTELVQALAAASSFVHTA</sequence>
<evidence type="ECO:0000313" key="2">
    <source>
        <dbReference type="Proteomes" id="UP001335729"/>
    </source>
</evidence>
<organism evidence="1 2">
    <name type="scientific">Gordonia prachuapensis</name>
    <dbReference type="NCBI Taxonomy" id="3115651"/>
    <lineage>
        <taxon>Bacteria</taxon>
        <taxon>Bacillati</taxon>
        <taxon>Actinomycetota</taxon>
        <taxon>Actinomycetes</taxon>
        <taxon>Mycobacteriales</taxon>
        <taxon>Gordoniaceae</taxon>
        <taxon>Gordonia</taxon>
    </lineage>
</organism>
<dbReference type="RefSeq" id="WP_330505811.1">
    <property type="nucleotide sequence ID" value="NZ_JAZDUE010000012.1"/>
</dbReference>
<dbReference type="Proteomes" id="UP001335729">
    <property type="component" value="Unassembled WGS sequence"/>
</dbReference>
<proteinExistence type="predicted"/>
<reference evidence="1 2" key="1">
    <citation type="submission" date="2024-01" db="EMBL/GenBank/DDBJ databases">
        <title>Draft genome sequence of Gordonia sp. PKS22-38.</title>
        <authorList>
            <person name="Suphannarot A."/>
            <person name="Mingma R."/>
        </authorList>
    </citation>
    <scope>NUCLEOTIDE SEQUENCE [LARGE SCALE GENOMIC DNA]</scope>
    <source>
        <strain evidence="1 2">PKS22-38</strain>
    </source>
</reference>
<comment type="caution">
    <text evidence="1">The sequence shown here is derived from an EMBL/GenBank/DDBJ whole genome shotgun (WGS) entry which is preliminary data.</text>
</comment>
<name>A0ABU7MVS3_9ACTN</name>
<protein>
    <submittedName>
        <fullName evidence="1">Uncharacterized protein</fullName>
    </submittedName>
</protein>
<accession>A0ABU7MVS3</accession>